<feature type="compositionally biased region" description="Low complexity" evidence="1">
    <location>
        <begin position="29"/>
        <end position="44"/>
    </location>
</feature>
<dbReference type="RefSeq" id="WP_285451707.1">
    <property type="nucleotide sequence ID" value="NZ_CP127173.1"/>
</dbReference>
<evidence type="ECO:0000256" key="1">
    <source>
        <dbReference type="SAM" id="MobiDB-lite"/>
    </source>
</evidence>
<gene>
    <name evidence="2" type="ORF">QP939_39840</name>
</gene>
<keyword evidence="3" id="KW-1185">Reference proteome</keyword>
<sequence>MITAIGVVSSVLGIITFFGPKNVHDVAKPSTPTRSATAAPAPVTDPGEGKWDYIHAADRACYAATGKVGTAGNYSKKQPGVWPAAIGKLRAEMVEQWKKVGEPDDPSDPAFDDETKKVWADYRDANWWWTQMTGELRRGLYDDAHDSYEKFKIYDDSAIKGATKLGFETCNYAWPRFTAW</sequence>
<feature type="region of interest" description="Disordered" evidence="1">
    <location>
        <begin position="26"/>
        <end position="49"/>
    </location>
</feature>
<protein>
    <recommendedName>
        <fullName evidence="4">Secreted protein</fullName>
    </recommendedName>
</protein>
<evidence type="ECO:0000313" key="2">
    <source>
        <dbReference type="EMBL" id="WIV54933.1"/>
    </source>
</evidence>
<reference evidence="2 3" key="1">
    <citation type="submission" date="2023-06" db="EMBL/GenBank/DDBJ databases">
        <authorList>
            <person name="Oyuntsetseg B."/>
            <person name="Kim S.B."/>
        </authorList>
    </citation>
    <scope>NUCLEOTIDE SEQUENCE [LARGE SCALE GENOMIC DNA]</scope>
    <source>
        <strain evidence="2 3">2-2</strain>
    </source>
</reference>
<name>A0ABY8XH39_9PSEU</name>
<evidence type="ECO:0000313" key="3">
    <source>
        <dbReference type="Proteomes" id="UP001227101"/>
    </source>
</evidence>
<organism evidence="2 3">
    <name type="scientific">Amycolatopsis nalaikhensis</name>
    <dbReference type="NCBI Taxonomy" id="715472"/>
    <lineage>
        <taxon>Bacteria</taxon>
        <taxon>Bacillati</taxon>
        <taxon>Actinomycetota</taxon>
        <taxon>Actinomycetes</taxon>
        <taxon>Pseudonocardiales</taxon>
        <taxon>Pseudonocardiaceae</taxon>
        <taxon>Amycolatopsis</taxon>
    </lineage>
</organism>
<proteinExistence type="predicted"/>
<accession>A0ABY8XH39</accession>
<evidence type="ECO:0008006" key="4">
    <source>
        <dbReference type="Google" id="ProtNLM"/>
    </source>
</evidence>
<dbReference type="EMBL" id="CP127173">
    <property type="protein sequence ID" value="WIV54933.1"/>
    <property type="molecule type" value="Genomic_DNA"/>
</dbReference>
<dbReference type="Proteomes" id="UP001227101">
    <property type="component" value="Chromosome"/>
</dbReference>